<dbReference type="PROSITE" id="PS50943">
    <property type="entry name" value="HTH_CROC1"/>
    <property type="match status" value="1"/>
</dbReference>
<proteinExistence type="predicted"/>
<dbReference type="GO" id="GO:0003677">
    <property type="term" value="F:DNA binding"/>
    <property type="evidence" value="ECO:0007669"/>
    <property type="project" value="InterPro"/>
</dbReference>
<dbReference type="SUPFAM" id="SSF47413">
    <property type="entry name" value="lambda repressor-like DNA-binding domains"/>
    <property type="match status" value="1"/>
</dbReference>
<dbReference type="Pfam" id="PF13560">
    <property type="entry name" value="HTH_31"/>
    <property type="match status" value="1"/>
</dbReference>
<reference evidence="3" key="1">
    <citation type="submission" date="2016-10" db="EMBL/GenBank/DDBJ databases">
        <authorList>
            <person name="Varghese N."/>
            <person name="Submissions S."/>
        </authorList>
    </citation>
    <scope>NUCLEOTIDE SEQUENCE [LARGE SCALE GENOMIC DNA]</scope>
    <source>
        <strain evidence="3">IBRC-M 10403</strain>
    </source>
</reference>
<dbReference type="CDD" id="cd00093">
    <property type="entry name" value="HTH_XRE"/>
    <property type="match status" value="1"/>
</dbReference>
<organism evidence="2 3">
    <name type="scientific">Actinokineospora iranica</name>
    <dbReference type="NCBI Taxonomy" id="1271860"/>
    <lineage>
        <taxon>Bacteria</taxon>
        <taxon>Bacillati</taxon>
        <taxon>Actinomycetota</taxon>
        <taxon>Actinomycetes</taxon>
        <taxon>Pseudonocardiales</taxon>
        <taxon>Pseudonocardiaceae</taxon>
        <taxon>Actinokineospora</taxon>
    </lineage>
</organism>
<evidence type="ECO:0000313" key="3">
    <source>
        <dbReference type="Proteomes" id="UP000199501"/>
    </source>
</evidence>
<accession>A0A1G6KA19</accession>
<keyword evidence="3" id="KW-1185">Reference proteome</keyword>
<dbReference type="AlphaFoldDB" id="A0A1G6KA19"/>
<sequence>MTDVARGPSPTVRRRRLASELRRFREAADLTIDEVGEKLECSASKISRIETGHVGVTPRDVRDMLELYGIEEDKREALVQLAREARQKGWWHAYNEVFTGSFVGLEADASSLHTHQALLVPGLLQTEDYTRAVIRAIRPDAEEAEIDKRVKGRLARQRLLTDPNPPEYWAVLDEAVLHRVTGGPEVMHAQLTRLVEAAAMPNVILQVVPFGAGAHAGMEAPFLILGFPEQADPDVVYVENTTSGVYLEQPSDVRRYTLMFDHLRAAALKPDDTVDMVRRAADRLARHSGENTRGVGRDRF</sequence>
<name>A0A1G6KA19_9PSEU</name>
<dbReference type="STRING" id="1271860.SAMN05216174_101801"/>
<dbReference type="SMART" id="SM00530">
    <property type="entry name" value="HTH_XRE"/>
    <property type="match status" value="1"/>
</dbReference>
<dbReference type="Pfam" id="PF19054">
    <property type="entry name" value="DUF5753"/>
    <property type="match status" value="1"/>
</dbReference>
<dbReference type="InterPro" id="IPR010982">
    <property type="entry name" value="Lambda_DNA-bd_dom_sf"/>
</dbReference>
<gene>
    <name evidence="2" type="ORF">SAMN05216174_101801</name>
</gene>
<dbReference type="Proteomes" id="UP000199501">
    <property type="component" value="Unassembled WGS sequence"/>
</dbReference>
<evidence type="ECO:0000259" key="1">
    <source>
        <dbReference type="PROSITE" id="PS50943"/>
    </source>
</evidence>
<dbReference type="InterPro" id="IPR001387">
    <property type="entry name" value="Cro/C1-type_HTH"/>
</dbReference>
<dbReference type="Gene3D" id="1.10.260.40">
    <property type="entry name" value="lambda repressor-like DNA-binding domains"/>
    <property type="match status" value="1"/>
</dbReference>
<protein>
    <submittedName>
        <fullName evidence="2">Helix-turn-helix domain-containing protein</fullName>
    </submittedName>
</protein>
<evidence type="ECO:0000313" key="2">
    <source>
        <dbReference type="EMBL" id="SDC27919.1"/>
    </source>
</evidence>
<feature type="domain" description="HTH cro/C1-type" evidence="1">
    <location>
        <begin position="21"/>
        <end position="75"/>
    </location>
</feature>
<dbReference type="InterPro" id="IPR043917">
    <property type="entry name" value="DUF5753"/>
</dbReference>
<dbReference type="EMBL" id="FMZZ01000001">
    <property type="protein sequence ID" value="SDC27919.1"/>
    <property type="molecule type" value="Genomic_DNA"/>
</dbReference>